<name>A0A6J3M663_9PEZI</name>
<keyword evidence="1" id="KW-1133">Transmembrane helix</keyword>
<dbReference type="Proteomes" id="UP000504637">
    <property type="component" value="Unplaced"/>
</dbReference>
<gene>
    <name evidence="3" type="ORF">K489DRAFT_198895</name>
</gene>
<feature type="transmembrane region" description="Helical" evidence="1">
    <location>
        <begin position="49"/>
        <end position="66"/>
    </location>
</feature>
<evidence type="ECO:0000256" key="1">
    <source>
        <dbReference type="SAM" id="Phobius"/>
    </source>
</evidence>
<sequence>MYCILVDQESDYDCFLVRCSVTLGLESSSLEPMSSTPRKPLDGCWNKKIIIIMAFAFAIQYANVWLDVQDYKLVHRLVRSFYLCGGARSRHSPPLHAVSWPDGLNYAEATGLFRISGRL</sequence>
<dbReference type="GeneID" id="54357385"/>
<dbReference type="AlphaFoldDB" id="A0A6J3M663"/>
<evidence type="ECO:0000313" key="2">
    <source>
        <dbReference type="Proteomes" id="UP000504637"/>
    </source>
</evidence>
<dbReference type="RefSeq" id="XP_033460572.1">
    <property type="nucleotide sequence ID" value="XM_033599586.1"/>
</dbReference>
<organism evidence="3">
    <name type="scientific">Dissoconium aciculare CBS 342.82</name>
    <dbReference type="NCBI Taxonomy" id="1314786"/>
    <lineage>
        <taxon>Eukaryota</taxon>
        <taxon>Fungi</taxon>
        <taxon>Dikarya</taxon>
        <taxon>Ascomycota</taxon>
        <taxon>Pezizomycotina</taxon>
        <taxon>Dothideomycetes</taxon>
        <taxon>Dothideomycetidae</taxon>
        <taxon>Mycosphaerellales</taxon>
        <taxon>Dissoconiaceae</taxon>
        <taxon>Dissoconium</taxon>
    </lineage>
</organism>
<reference evidence="3" key="1">
    <citation type="submission" date="2020-01" db="EMBL/GenBank/DDBJ databases">
        <authorList>
            <consortium name="DOE Joint Genome Institute"/>
            <person name="Haridas S."/>
            <person name="Albert R."/>
            <person name="Binder M."/>
            <person name="Bloem J."/>
            <person name="Labutti K."/>
            <person name="Salamov A."/>
            <person name="Andreopoulos B."/>
            <person name="Baker S.E."/>
            <person name="Barry K."/>
            <person name="Bills G."/>
            <person name="Bluhm B.H."/>
            <person name="Cannon C."/>
            <person name="Castanera R."/>
            <person name="Culley D.E."/>
            <person name="Daum C."/>
            <person name="Ezra D."/>
            <person name="Gonzalez J.B."/>
            <person name="Henrissat B."/>
            <person name="Kuo A."/>
            <person name="Liang C."/>
            <person name="Lipzen A."/>
            <person name="Lutzoni F."/>
            <person name="Magnuson J."/>
            <person name="Mondo S."/>
            <person name="Nolan M."/>
            <person name="Ohm R."/>
            <person name="Pangilinan J."/>
            <person name="Park H.-J."/>
            <person name="Ramirez L."/>
            <person name="Alfaro M."/>
            <person name="Sun H."/>
            <person name="Tritt A."/>
            <person name="Yoshinaga Y."/>
            <person name="Zwiers L.-H."/>
            <person name="Turgeon B.G."/>
            <person name="Goodwin S.B."/>
            <person name="Spatafora J.W."/>
            <person name="Crous P.W."/>
            <person name="Grigoriev I.V."/>
        </authorList>
    </citation>
    <scope>NUCLEOTIDE SEQUENCE</scope>
    <source>
        <strain evidence="3">CBS 342.82</strain>
    </source>
</reference>
<reference evidence="3" key="2">
    <citation type="submission" date="2020-04" db="EMBL/GenBank/DDBJ databases">
        <authorList>
            <consortium name="NCBI Genome Project"/>
        </authorList>
    </citation>
    <scope>NUCLEOTIDE SEQUENCE</scope>
    <source>
        <strain evidence="3">CBS 342.82</strain>
    </source>
</reference>
<keyword evidence="1" id="KW-0472">Membrane</keyword>
<protein>
    <submittedName>
        <fullName evidence="3">Uncharacterized protein</fullName>
    </submittedName>
</protein>
<keyword evidence="2" id="KW-1185">Reference proteome</keyword>
<reference evidence="3" key="3">
    <citation type="submission" date="2025-08" db="UniProtKB">
        <authorList>
            <consortium name="RefSeq"/>
        </authorList>
    </citation>
    <scope>IDENTIFICATION</scope>
    <source>
        <strain evidence="3">CBS 342.82</strain>
    </source>
</reference>
<evidence type="ECO:0000313" key="3">
    <source>
        <dbReference type="RefSeq" id="XP_033460572.1"/>
    </source>
</evidence>
<keyword evidence="1" id="KW-0812">Transmembrane</keyword>
<proteinExistence type="predicted"/>
<accession>A0A6J3M663</accession>